<feature type="region of interest" description="Disordered" evidence="1">
    <location>
        <begin position="109"/>
        <end position="129"/>
    </location>
</feature>
<reference evidence="2 3" key="1">
    <citation type="submission" date="2021-06" db="EMBL/GenBank/DDBJ databases">
        <title>Caerostris darwini draft genome.</title>
        <authorList>
            <person name="Kono N."/>
            <person name="Arakawa K."/>
        </authorList>
    </citation>
    <scope>NUCLEOTIDE SEQUENCE [LARGE SCALE GENOMIC DNA]</scope>
</reference>
<name>A0AAV4RBQ0_9ARAC</name>
<evidence type="ECO:0000313" key="3">
    <source>
        <dbReference type="Proteomes" id="UP001054837"/>
    </source>
</evidence>
<protein>
    <submittedName>
        <fullName evidence="2">Uncharacterized protein</fullName>
    </submittedName>
</protein>
<accession>A0AAV4RBQ0</accession>
<comment type="caution">
    <text evidence="2">The sequence shown here is derived from an EMBL/GenBank/DDBJ whole genome shotgun (WGS) entry which is preliminary data.</text>
</comment>
<dbReference type="AlphaFoldDB" id="A0AAV4RBQ0"/>
<proteinExistence type="predicted"/>
<dbReference type="Proteomes" id="UP001054837">
    <property type="component" value="Unassembled WGS sequence"/>
</dbReference>
<gene>
    <name evidence="2" type="ORF">CDAR_495771</name>
</gene>
<sequence>MILDFRERKEKRWRDGGRREFPILIPMCMDTKLFHPKRGWSISGFSLSRRSLTPLPSHPTLQRRVPGGFARVKGHIFLPVKRHHLPLENVSQSFPASSVTMAMTEERRRHRNNYANSLVPGADSSQRIG</sequence>
<evidence type="ECO:0000313" key="2">
    <source>
        <dbReference type="EMBL" id="GIY18449.1"/>
    </source>
</evidence>
<keyword evidence="3" id="KW-1185">Reference proteome</keyword>
<organism evidence="2 3">
    <name type="scientific">Caerostris darwini</name>
    <dbReference type="NCBI Taxonomy" id="1538125"/>
    <lineage>
        <taxon>Eukaryota</taxon>
        <taxon>Metazoa</taxon>
        <taxon>Ecdysozoa</taxon>
        <taxon>Arthropoda</taxon>
        <taxon>Chelicerata</taxon>
        <taxon>Arachnida</taxon>
        <taxon>Araneae</taxon>
        <taxon>Araneomorphae</taxon>
        <taxon>Entelegynae</taxon>
        <taxon>Araneoidea</taxon>
        <taxon>Araneidae</taxon>
        <taxon>Caerostris</taxon>
    </lineage>
</organism>
<dbReference type="EMBL" id="BPLQ01005920">
    <property type="protein sequence ID" value="GIY18449.1"/>
    <property type="molecule type" value="Genomic_DNA"/>
</dbReference>
<evidence type="ECO:0000256" key="1">
    <source>
        <dbReference type="SAM" id="MobiDB-lite"/>
    </source>
</evidence>